<evidence type="ECO:0000256" key="5">
    <source>
        <dbReference type="ARBA" id="ARBA00022801"/>
    </source>
</evidence>
<dbReference type="EC" id="3.4.21.89" evidence="4 7"/>
<dbReference type="RefSeq" id="WP_185256916.1">
    <property type="nucleotide sequence ID" value="NZ_AP023368.1"/>
</dbReference>
<reference evidence="9 10" key="1">
    <citation type="submission" date="2020-08" db="EMBL/GenBank/DDBJ databases">
        <title>Draft genome sequencing of an Anaerocolumna strain isolated from anoxic soil subjected to BSD treatment.</title>
        <authorList>
            <person name="Uek A."/>
            <person name="Tonouchi A."/>
        </authorList>
    </citation>
    <scope>NUCLEOTIDE SEQUENCE [LARGE SCALE GENOMIC DNA]</scope>
    <source>
        <strain evidence="9 10">CTTW</strain>
    </source>
</reference>
<dbReference type="InterPro" id="IPR019533">
    <property type="entry name" value="Peptidase_S26"/>
</dbReference>
<dbReference type="PANTHER" id="PTHR43390:SF1">
    <property type="entry name" value="CHLOROPLAST PROCESSING PEPTIDASE"/>
    <property type="match status" value="1"/>
</dbReference>
<keyword evidence="10" id="KW-1185">Reference proteome</keyword>
<keyword evidence="7" id="KW-1133">Transmembrane helix</keyword>
<evidence type="ECO:0000313" key="10">
    <source>
        <dbReference type="Proteomes" id="UP000515703"/>
    </source>
</evidence>
<dbReference type="InterPro" id="IPR019757">
    <property type="entry name" value="Pept_S26A_signal_pept_1_Lys-AS"/>
</dbReference>
<dbReference type="PROSITE" id="PS00760">
    <property type="entry name" value="SPASE_I_2"/>
    <property type="match status" value="1"/>
</dbReference>
<name>A0A7M3S9R7_9FIRM</name>
<accession>A0A7M3S9R7</accession>
<evidence type="ECO:0000256" key="6">
    <source>
        <dbReference type="PIRSR" id="PIRSR600223-1"/>
    </source>
</evidence>
<evidence type="ECO:0000256" key="4">
    <source>
        <dbReference type="ARBA" id="ARBA00013208"/>
    </source>
</evidence>
<protein>
    <recommendedName>
        <fullName evidence="4 7">Signal peptidase I</fullName>
        <ecNumber evidence="4 7">3.4.21.89</ecNumber>
    </recommendedName>
</protein>
<dbReference type="PANTHER" id="PTHR43390">
    <property type="entry name" value="SIGNAL PEPTIDASE I"/>
    <property type="match status" value="1"/>
</dbReference>
<dbReference type="EMBL" id="AP023368">
    <property type="protein sequence ID" value="BCK01335.1"/>
    <property type="molecule type" value="Genomic_DNA"/>
</dbReference>
<keyword evidence="7" id="KW-0645">Protease</keyword>
<comment type="catalytic activity">
    <reaction evidence="1 7">
        <text>Cleavage of hydrophobic, N-terminal signal or leader sequences from secreted and periplasmic proteins.</text>
        <dbReference type="EC" id="3.4.21.89"/>
    </reaction>
</comment>
<dbReference type="Gene3D" id="2.10.109.10">
    <property type="entry name" value="Umud Fragment, subunit A"/>
    <property type="match status" value="1"/>
</dbReference>
<feature type="active site" evidence="6">
    <location>
        <position position="57"/>
    </location>
</feature>
<dbReference type="InterPro" id="IPR000223">
    <property type="entry name" value="Pept_S26A_signal_pept_1"/>
</dbReference>
<evidence type="ECO:0000313" key="9">
    <source>
        <dbReference type="EMBL" id="BCK01335.1"/>
    </source>
</evidence>
<dbReference type="GO" id="GO:0009003">
    <property type="term" value="F:signal peptidase activity"/>
    <property type="evidence" value="ECO:0007669"/>
    <property type="project" value="UniProtKB-EC"/>
</dbReference>
<dbReference type="PRINTS" id="PR00727">
    <property type="entry name" value="LEADERPTASE"/>
</dbReference>
<dbReference type="Proteomes" id="UP000515703">
    <property type="component" value="Chromosome"/>
</dbReference>
<reference evidence="9 10" key="2">
    <citation type="submission" date="2020-08" db="EMBL/GenBank/DDBJ databases">
        <authorList>
            <person name="Ueki A."/>
            <person name="Tonouchi A."/>
        </authorList>
    </citation>
    <scope>NUCLEOTIDE SEQUENCE [LARGE SCALE GENOMIC DNA]</scope>
    <source>
        <strain evidence="9 10">CTTW</strain>
    </source>
</reference>
<feature type="transmembrane region" description="Helical" evidence="7">
    <location>
        <begin position="26"/>
        <end position="48"/>
    </location>
</feature>
<feature type="domain" description="Peptidase S26" evidence="8">
    <location>
        <begin position="27"/>
        <end position="184"/>
    </location>
</feature>
<dbReference type="NCBIfam" id="TIGR02227">
    <property type="entry name" value="sigpep_I_bact"/>
    <property type="match status" value="1"/>
</dbReference>
<evidence type="ECO:0000256" key="7">
    <source>
        <dbReference type="RuleBase" id="RU362042"/>
    </source>
</evidence>
<dbReference type="GO" id="GO:0004252">
    <property type="term" value="F:serine-type endopeptidase activity"/>
    <property type="evidence" value="ECO:0007669"/>
    <property type="project" value="InterPro"/>
</dbReference>
<dbReference type="SUPFAM" id="SSF51306">
    <property type="entry name" value="LexA/Signal peptidase"/>
    <property type="match status" value="1"/>
</dbReference>
<sequence length="191" mass="22185">MSENMPNEPEKHTEEEKQPFSAKKEILSWVKVILAALVLSFLLNHYVIVSAEVPTGSMENTVMIGDRIIASRLSYHFHEPKRGDIVVFYFPDDETQRYLKRIIGLPGDTIEIKDGKVYINGSTEPLKEDYLRETPVGDYGPYTVPKDSYFMMGDNRNDSFDSRFWEHTYATKDEIIGKAEFRYFPYPKLLK</sequence>
<dbReference type="CDD" id="cd06530">
    <property type="entry name" value="S26_SPase_I"/>
    <property type="match status" value="1"/>
</dbReference>
<keyword evidence="5 7" id="KW-0378">Hydrolase</keyword>
<evidence type="ECO:0000259" key="8">
    <source>
        <dbReference type="Pfam" id="PF10502"/>
    </source>
</evidence>
<feature type="active site" evidence="6">
    <location>
        <position position="100"/>
    </location>
</feature>
<gene>
    <name evidence="9" type="ORF">bsdcttw_43750</name>
</gene>
<dbReference type="InterPro" id="IPR019758">
    <property type="entry name" value="Pept_S26A_signal_pept_1_CS"/>
</dbReference>
<evidence type="ECO:0000256" key="1">
    <source>
        <dbReference type="ARBA" id="ARBA00000677"/>
    </source>
</evidence>
<proteinExistence type="inferred from homology"/>
<organism evidence="9 10">
    <name type="scientific">Anaerocolumna chitinilytica</name>
    <dbReference type="NCBI Taxonomy" id="1727145"/>
    <lineage>
        <taxon>Bacteria</taxon>
        <taxon>Bacillati</taxon>
        <taxon>Bacillota</taxon>
        <taxon>Clostridia</taxon>
        <taxon>Lachnospirales</taxon>
        <taxon>Lachnospiraceae</taxon>
        <taxon>Anaerocolumna</taxon>
    </lineage>
</organism>
<comment type="subcellular location">
    <subcellularLocation>
        <location evidence="2">Cell membrane</location>
        <topology evidence="2">Single-pass type II membrane protein</topology>
    </subcellularLocation>
    <subcellularLocation>
        <location evidence="7">Membrane</location>
        <topology evidence="7">Single-pass type II membrane protein</topology>
    </subcellularLocation>
</comment>
<dbReference type="GO" id="GO:0005886">
    <property type="term" value="C:plasma membrane"/>
    <property type="evidence" value="ECO:0007669"/>
    <property type="project" value="UniProtKB-SubCell"/>
</dbReference>
<dbReference type="PROSITE" id="PS00761">
    <property type="entry name" value="SPASE_I_3"/>
    <property type="match status" value="1"/>
</dbReference>
<comment type="similarity">
    <text evidence="3 7">Belongs to the peptidase S26 family.</text>
</comment>
<dbReference type="Pfam" id="PF10502">
    <property type="entry name" value="Peptidase_S26"/>
    <property type="match status" value="1"/>
</dbReference>
<dbReference type="GO" id="GO:0006465">
    <property type="term" value="P:signal peptide processing"/>
    <property type="evidence" value="ECO:0007669"/>
    <property type="project" value="InterPro"/>
</dbReference>
<keyword evidence="7" id="KW-0472">Membrane</keyword>
<dbReference type="KEGG" id="acht:bsdcttw_43750"/>
<evidence type="ECO:0000256" key="2">
    <source>
        <dbReference type="ARBA" id="ARBA00004401"/>
    </source>
</evidence>
<dbReference type="AlphaFoldDB" id="A0A7M3S9R7"/>
<evidence type="ECO:0000256" key="3">
    <source>
        <dbReference type="ARBA" id="ARBA00009370"/>
    </source>
</evidence>
<dbReference type="InterPro" id="IPR036286">
    <property type="entry name" value="LexA/Signal_pep-like_sf"/>
</dbReference>
<keyword evidence="7" id="KW-0812">Transmembrane</keyword>